<dbReference type="InterPro" id="IPR013785">
    <property type="entry name" value="Aldolase_TIM"/>
</dbReference>
<dbReference type="InterPro" id="IPR050985">
    <property type="entry name" value="Alpha-glycosidase_related"/>
</dbReference>
<dbReference type="Gene3D" id="3.20.20.70">
    <property type="entry name" value="Aldolase class I"/>
    <property type="match status" value="1"/>
</dbReference>
<gene>
    <name evidence="9" type="ORF">SAMN05443377_11059</name>
</gene>
<dbReference type="OrthoDB" id="9758822at2"/>
<dbReference type="Pfam" id="PF02065">
    <property type="entry name" value="Melibiase"/>
    <property type="match status" value="1"/>
</dbReference>
<evidence type="ECO:0000256" key="4">
    <source>
        <dbReference type="ARBA" id="ARBA00023295"/>
    </source>
</evidence>
<dbReference type="PIRSF" id="PIRSF005536">
    <property type="entry name" value="Agal"/>
    <property type="match status" value="1"/>
</dbReference>
<name>A0A1H9RZC9_9ACTN</name>
<keyword evidence="10" id="KW-1185">Reference proteome</keyword>
<evidence type="ECO:0000313" key="9">
    <source>
        <dbReference type="EMBL" id="SER78018.1"/>
    </source>
</evidence>
<feature type="active site" description="Nucleophile" evidence="6">
    <location>
        <position position="463"/>
    </location>
</feature>
<dbReference type="Pfam" id="PF16875">
    <property type="entry name" value="Glyco_hydro_36N"/>
    <property type="match status" value="1"/>
</dbReference>
<evidence type="ECO:0000256" key="3">
    <source>
        <dbReference type="ARBA" id="ARBA00022801"/>
    </source>
</evidence>
<feature type="binding site" evidence="7">
    <location>
        <begin position="351"/>
        <end position="352"/>
    </location>
    <ligand>
        <name>substrate</name>
    </ligand>
</feature>
<dbReference type="PRINTS" id="PR00743">
    <property type="entry name" value="GLHYDRLASE36"/>
</dbReference>
<feature type="binding site" evidence="7">
    <location>
        <begin position="461"/>
        <end position="465"/>
    </location>
    <ligand>
        <name>substrate</name>
    </ligand>
</feature>
<dbReference type="PROSITE" id="PS00512">
    <property type="entry name" value="ALPHA_GALACTOSIDASE"/>
    <property type="match status" value="1"/>
</dbReference>
<accession>A0A1H9RZC9</accession>
<feature type="domain" description="Glycosyl hydrolase family 36 N-terminal" evidence="8">
    <location>
        <begin position="28"/>
        <end position="274"/>
    </location>
</feature>
<comment type="catalytic activity">
    <reaction evidence="1 5">
        <text>Hydrolysis of terminal, non-reducing alpha-D-galactose residues in alpha-D-galactosides, including galactose oligosaccharides, galactomannans and galactolipids.</text>
        <dbReference type="EC" id="3.2.1.22"/>
    </reaction>
</comment>
<sequence length="729" mass="80151">MILGPQTQLAHLHASKTSIVIDVSSGRDPAIVYWGADLGNVSSAVLEAMVRAGLDPTVGSSVDGGVRLGALALSSSGWSGRPGLAGHRDDGTAWAPALGVDEVLLDAAEIAVDAAAVSAGAGRLRCSMVDPDCGLRAELIVELLATGLIRVRAEVTNEAAEDWTVDELAVVLPVPLQADELLDFSGRWSHERVPQRRHLDLGNWLRESRHGRTGFDSPTMSFCGEPGFDQASGQVWGLHVGFSGNQRCWVERRPEGRQVMAGGELLLPGEVRLAQGQGYRSPWVYAVHADGLDDAAHRVHDWLRSLPGHPATPRPVTLNVWEAVYFDHDEQTLLSLAERAAAIGVERFVLDDGWFLGRRNDTAGLGDWVVDPQVWPAGLHPLVDHVRELGMQFGLWFEPEMINIDSELARAHPDWIMATGARLPVEWRHQQVLGLAIPEAFDHVHAAIGAILDEYDISYIKWDQNRDLIDAGDRQRGGRPVVHEQTLACYRLMDALRAEHPGLEIESCSSGGGRIDLEMARHAQRFWISDCIDPHERAQIMRWTEQIIPPEMMGTHLASPRNSITGRVSELSFRAGMAIWGHFGVEWNLLETTDDEMSRLSEWIAFYKDERALLCTGDLVRRDLGGALLLHGVVARDRLRALYGLIRLESTALAQSGQVLIPGLDDHASYRLRPRLVGNGPERLGEPAWFGVDHEGIVMTGQALRLHGVRAPQLLPDQILILEATRTAG</sequence>
<dbReference type="InterPro" id="IPR000111">
    <property type="entry name" value="Glyco_hydro_27/36_CS"/>
</dbReference>
<organism evidence="9 10">
    <name type="scientific">Propionibacterium cyclohexanicum</name>
    <dbReference type="NCBI Taxonomy" id="64702"/>
    <lineage>
        <taxon>Bacteria</taxon>
        <taxon>Bacillati</taxon>
        <taxon>Actinomycetota</taxon>
        <taxon>Actinomycetes</taxon>
        <taxon>Propionibacteriales</taxon>
        <taxon>Propionibacteriaceae</taxon>
        <taxon>Propionibacterium</taxon>
    </lineage>
</organism>
<dbReference type="GO" id="GO:0004557">
    <property type="term" value="F:alpha-galactosidase activity"/>
    <property type="evidence" value="ECO:0007669"/>
    <property type="project" value="UniProtKB-UniRule"/>
</dbReference>
<evidence type="ECO:0000256" key="5">
    <source>
        <dbReference type="PIRNR" id="PIRNR005536"/>
    </source>
</evidence>
<evidence type="ECO:0000256" key="2">
    <source>
        <dbReference type="ARBA" id="ARBA00012755"/>
    </source>
</evidence>
<keyword evidence="4 5" id="KW-0326">Glycosidase</keyword>
<dbReference type="EMBL" id="FOGZ01000010">
    <property type="protein sequence ID" value="SER78018.1"/>
    <property type="molecule type" value="Genomic_DNA"/>
</dbReference>
<dbReference type="SUPFAM" id="SSF51445">
    <property type="entry name" value="(Trans)glycosidases"/>
    <property type="match status" value="1"/>
</dbReference>
<comment type="similarity">
    <text evidence="5">Belongs to the glycosyl hydrolase.</text>
</comment>
<reference evidence="9 10" key="1">
    <citation type="submission" date="2016-10" db="EMBL/GenBank/DDBJ databases">
        <authorList>
            <person name="de Groot N.N."/>
        </authorList>
    </citation>
    <scope>NUCLEOTIDE SEQUENCE [LARGE SCALE GENOMIC DNA]</scope>
    <source>
        <strain evidence="9 10">DSM 16859</strain>
    </source>
</reference>
<dbReference type="STRING" id="64702.SAMN05443377_11059"/>
<dbReference type="GO" id="GO:0016052">
    <property type="term" value="P:carbohydrate catabolic process"/>
    <property type="evidence" value="ECO:0007669"/>
    <property type="project" value="InterPro"/>
</dbReference>
<evidence type="ECO:0000259" key="8">
    <source>
        <dbReference type="Pfam" id="PF16875"/>
    </source>
</evidence>
<keyword evidence="3 5" id="KW-0378">Hydrolase</keyword>
<dbReference type="AlphaFoldDB" id="A0A1H9RZC9"/>
<dbReference type="RefSeq" id="WP_091969141.1">
    <property type="nucleotide sequence ID" value="NZ_FOGZ01000010.1"/>
</dbReference>
<evidence type="ECO:0000256" key="6">
    <source>
        <dbReference type="PIRSR" id="PIRSR005536-1"/>
    </source>
</evidence>
<protein>
    <recommendedName>
        <fullName evidence="2 5">Alpha-galactosidase</fullName>
        <ecNumber evidence="2 5">3.2.1.22</ecNumber>
    </recommendedName>
</protein>
<feature type="binding site" evidence="7">
    <location>
        <position position="508"/>
    </location>
    <ligand>
        <name>substrate</name>
    </ligand>
</feature>
<dbReference type="InterPro" id="IPR017853">
    <property type="entry name" value="GH"/>
</dbReference>
<evidence type="ECO:0000313" key="10">
    <source>
        <dbReference type="Proteomes" id="UP000198815"/>
    </source>
</evidence>
<dbReference type="PANTHER" id="PTHR43053:SF3">
    <property type="entry name" value="ALPHA-GALACTOSIDASE C-RELATED"/>
    <property type="match status" value="1"/>
</dbReference>
<feature type="binding site" evidence="7">
    <location>
        <position position="530"/>
    </location>
    <ligand>
        <name>substrate</name>
    </ligand>
</feature>
<dbReference type="Gene3D" id="2.70.98.60">
    <property type="entry name" value="alpha-galactosidase from lactobacil brevis"/>
    <property type="match status" value="1"/>
</dbReference>
<dbReference type="CDD" id="cd14791">
    <property type="entry name" value="GH36"/>
    <property type="match status" value="1"/>
</dbReference>
<dbReference type="EC" id="3.2.1.22" evidence="2 5"/>
<evidence type="ECO:0000256" key="1">
    <source>
        <dbReference type="ARBA" id="ARBA00001255"/>
    </source>
</evidence>
<dbReference type="InterPro" id="IPR002252">
    <property type="entry name" value="Glyco_hydro_36"/>
</dbReference>
<feature type="binding site" evidence="7">
    <location>
        <position position="428"/>
    </location>
    <ligand>
        <name>substrate</name>
    </ligand>
</feature>
<dbReference type="InterPro" id="IPR031704">
    <property type="entry name" value="Glyco_hydro_36_N"/>
</dbReference>
<proteinExistence type="inferred from homology"/>
<dbReference type="InterPro" id="IPR038417">
    <property type="entry name" value="Alpga-gal_N_sf"/>
</dbReference>
<dbReference type="FunFam" id="3.20.20.70:FF:000118">
    <property type="entry name" value="Alpha-galactosidase"/>
    <property type="match status" value="1"/>
</dbReference>
<dbReference type="Proteomes" id="UP000198815">
    <property type="component" value="Unassembled WGS sequence"/>
</dbReference>
<feature type="active site" description="Proton donor" evidence="6">
    <location>
        <position position="530"/>
    </location>
</feature>
<dbReference type="PANTHER" id="PTHR43053">
    <property type="entry name" value="GLYCOSIDASE FAMILY 31"/>
    <property type="match status" value="1"/>
</dbReference>
<evidence type="ECO:0000256" key="7">
    <source>
        <dbReference type="PIRSR" id="PIRSR005536-2"/>
    </source>
</evidence>
<feature type="binding site" evidence="7">
    <location>
        <position position="188"/>
    </location>
    <ligand>
        <name>substrate</name>
    </ligand>
</feature>